<keyword evidence="5" id="KW-1185">Reference proteome</keyword>
<proteinExistence type="inferred from homology"/>
<reference evidence="4" key="2">
    <citation type="journal article" date="2024" name="Plant">
        <title>Genomic evolution and insights into agronomic trait innovations of Sesamum species.</title>
        <authorList>
            <person name="Miao H."/>
            <person name="Wang L."/>
            <person name="Qu L."/>
            <person name="Liu H."/>
            <person name="Sun Y."/>
            <person name="Le M."/>
            <person name="Wang Q."/>
            <person name="Wei S."/>
            <person name="Zheng Y."/>
            <person name="Lin W."/>
            <person name="Duan Y."/>
            <person name="Cao H."/>
            <person name="Xiong S."/>
            <person name="Wang X."/>
            <person name="Wei L."/>
            <person name="Li C."/>
            <person name="Ma Q."/>
            <person name="Ju M."/>
            <person name="Zhao R."/>
            <person name="Li G."/>
            <person name="Mu C."/>
            <person name="Tian Q."/>
            <person name="Mei H."/>
            <person name="Zhang T."/>
            <person name="Gao T."/>
            <person name="Zhang H."/>
        </authorList>
    </citation>
    <scope>NUCLEOTIDE SEQUENCE</scope>
    <source>
        <strain evidence="4">K16</strain>
    </source>
</reference>
<dbReference type="GO" id="GO:0016746">
    <property type="term" value="F:acyltransferase activity"/>
    <property type="evidence" value="ECO:0007669"/>
    <property type="project" value="UniProtKB-KW"/>
</dbReference>
<evidence type="ECO:0000256" key="3">
    <source>
        <dbReference type="ARBA" id="ARBA00023315"/>
    </source>
</evidence>
<dbReference type="AlphaFoldDB" id="A0AAE2BS62"/>
<reference evidence="4" key="1">
    <citation type="submission" date="2020-06" db="EMBL/GenBank/DDBJ databases">
        <authorList>
            <person name="Li T."/>
            <person name="Hu X."/>
            <person name="Zhang T."/>
            <person name="Song X."/>
            <person name="Zhang H."/>
            <person name="Dai N."/>
            <person name="Sheng W."/>
            <person name="Hou X."/>
            <person name="Wei L."/>
        </authorList>
    </citation>
    <scope>NUCLEOTIDE SEQUENCE</scope>
    <source>
        <strain evidence="4">K16</strain>
        <tissue evidence="4">Leaf</tissue>
    </source>
</reference>
<organism evidence="4 5">
    <name type="scientific">Sesamum angolense</name>
    <dbReference type="NCBI Taxonomy" id="2727404"/>
    <lineage>
        <taxon>Eukaryota</taxon>
        <taxon>Viridiplantae</taxon>
        <taxon>Streptophyta</taxon>
        <taxon>Embryophyta</taxon>
        <taxon>Tracheophyta</taxon>
        <taxon>Spermatophyta</taxon>
        <taxon>Magnoliopsida</taxon>
        <taxon>eudicotyledons</taxon>
        <taxon>Gunneridae</taxon>
        <taxon>Pentapetalae</taxon>
        <taxon>asterids</taxon>
        <taxon>lamiids</taxon>
        <taxon>Lamiales</taxon>
        <taxon>Pedaliaceae</taxon>
        <taxon>Sesamum</taxon>
    </lineage>
</organism>
<accession>A0AAE2BS62</accession>
<dbReference type="PANTHER" id="PTHR31623">
    <property type="entry name" value="F21J9.9"/>
    <property type="match status" value="1"/>
</dbReference>
<sequence length="239" mass="26990">MFMNAWATTCRKGCLQASNIHPCFDLTCRFPPLDPLTFSSKPQAPPHSEDIGKVVTKRFVFDKEVLSKLKKVGASAEVTNPTRIEAITAFLWRNLMIAFRQDAKRERKVIKFIACHAVNVRSRVSPHLPAHSFGNGTLSATAWSSKKLDNKDEDEHDSYAVLVAKLRNAIRGINHDYVEKMLDGERNGCMENTVVIKLIMMCGWRFTYFRVGVGLECTGWAMDGASPFGYRRLVCLSRM</sequence>
<dbReference type="PANTHER" id="PTHR31623:SF110">
    <property type="entry name" value="VINORINE SYNTHASE-LIKE"/>
    <property type="match status" value="1"/>
</dbReference>
<dbReference type="InterPro" id="IPR023213">
    <property type="entry name" value="CAT-like_dom_sf"/>
</dbReference>
<dbReference type="Gene3D" id="3.30.559.10">
    <property type="entry name" value="Chloramphenicol acetyltransferase-like domain"/>
    <property type="match status" value="1"/>
</dbReference>
<name>A0AAE2BS62_9LAMI</name>
<dbReference type="Proteomes" id="UP001289374">
    <property type="component" value="Unassembled WGS sequence"/>
</dbReference>
<keyword evidence="3" id="KW-0012">Acyltransferase</keyword>
<evidence type="ECO:0000256" key="2">
    <source>
        <dbReference type="ARBA" id="ARBA00022679"/>
    </source>
</evidence>
<comment type="caution">
    <text evidence="4">The sequence shown here is derived from an EMBL/GenBank/DDBJ whole genome shotgun (WGS) entry which is preliminary data.</text>
</comment>
<evidence type="ECO:0000313" key="5">
    <source>
        <dbReference type="Proteomes" id="UP001289374"/>
    </source>
</evidence>
<evidence type="ECO:0000313" key="4">
    <source>
        <dbReference type="EMBL" id="KAK4395837.1"/>
    </source>
</evidence>
<dbReference type="EMBL" id="JACGWL010000009">
    <property type="protein sequence ID" value="KAK4395837.1"/>
    <property type="molecule type" value="Genomic_DNA"/>
</dbReference>
<keyword evidence="2" id="KW-0808">Transferase</keyword>
<dbReference type="Pfam" id="PF02458">
    <property type="entry name" value="Transferase"/>
    <property type="match status" value="1"/>
</dbReference>
<protein>
    <submittedName>
        <fullName evidence="4">Uncharacterized protein</fullName>
    </submittedName>
</protein>
<comment type="similarity">
    <text evidence="1">Belongs to the plant acyltransferase family.</text>
</comment>
<evidence type="ECO:0000256" key="1">
    <source>
        <dbReference type="ARBA" id="ARBA00009861"/>
    </source>
</evidence>
<gene>
    <name evidence="4" type="ORF">Sango_1738000</name>
</gene>